<comment type="caution">
    <text evidence="2">The sequence shown here is derived from an EMBL/GenBank/DDBJ whole genome shotgun (WGS) entry which is preliminary data.</text>
</comment>
<feature type="transmembrane region" description="Helical" evidence="1">
    <location>
        <begin position="16"/>
        <end position="34"/>
    </location>
</feature>
<reference evidence="2" key="2">
    <citation type="submission" date="2020-11" db="EMBL/GenBank/DDBJ databases">
        <authorList>
            <person name="McCartney M.A."/>
            <person name="Auch B."/>
            <person name="Kono T."/>
            <person name="Mallez S."/>
            <person name="Becker A."/>
            <person name="Gohl D.M."/>
            <person name="Silverstein K.A.T."/>
            <person name="Koren S."/>
            <person name="Bechman K.B."/>
            <person name="Herman A."/>
            <person name="Abrahante J.E."/>
            <person name="Garbe J."/>
        </authorList>
    </citation>
    <scope>NUCLEOTIDE SEQUENCE</scope>
    <source>
        <strain evidence="2">Duluth1</strain>
        <tissue evidence="2">Whole animal</tissue>
    </source>
</reference>
<protein>
    <submittedName>
        <fullName evidence="2">Uncharacterized protein</fullName>
    </submittedName>
</protein>
<organism evidence="2 3">
    <name type="scientific">Dreissena polymorpha</name>
    <name type="common">Zebra mussel</name>
    <name type="synonym">Mytilus polymorpha</name>
    <dbReference type="NCBI Taxonomy" id="45954"/>
    <lineage>
        <taxon>Eukaryota</taxon>
        <taxon>Metazoa</taxon>
        <taxon>Spiralia</taxon>
        <taxon>Lophotrochozoa</taxon>
        <taxon>Mollusca</taxon>
        <taxon>Bivalvia</taxon>
        <taxon>Autobranchia</taxon>
        <taxon>Heteroconchia</taxon>
        <taxon>Euheterodonta</taxon>
        <taxon>Imparidentia</taxon>
        <taxon>Neoheterodontei</taxon>
        <taxon>Myida</taxon>
        <taxon>Dreissenoidea</taxon>
        <taxon>Dreissenidae</taxon>
        <taxon>Dreissena</taxon>
    </lineage>
</organism>
<keyword evidence="3" id="KW-1185">Reference proteome</keyword>
<keyword evidence="1" id="KW-1133">Transmembrane helix</keyword>
<dbReference type="Proteomes" id="UP000828390">
    <property type="component" value="Unassembled WGS sequence"/>
</dbReference>
<gene>
    <name evidence="2" type="ORF">DPMN_013662</name>
</gene>
<reference evidence="2" key="1">
    <citation type="journal article" date="2019" name="bioRxiv">
        <title>The Genome of the Zebra Mussel, Dreissena polymorpha: A Resource for Invasive Species Research.</title>
        <authorList>
            <person name="McCartney M.A."/>
            <person name="Auch B."/>
            <person name="Kono T."/>
            <person name="Mallez S."/>
            <person name="Zhang Y."/>
            <person name="Obille A."/>
            <person name="Becker A."/>
            <person name="Abrahante J.E."/>
            <person name="Garbe J."/>
            <person name="Badalamenti J.P."/>
            <person name="Herman A."/>
            <person name="Mangelson H."/>
            <person name="Liachko I."/>
            <person name="Sullivan S."/>
            <person name="Sone E.D."/>
            <person name="Koren S."/>
            <person name="Silverstein K.A.T."/>
            <person name="Beckman K.B."/>
            <person name="Gohl D.M."/>
        </authorList>
    </citation>
    <scope>NUCLEOTIDE SEQUENCE</scope>
    <source>
        <strain evidence="2">Duluth1</strain>
        <tissue evidence="2">Whole animal</tissue>
    </source>
</reference>
<sequence length="65" mass="7716">MKSSRHRRTAHKMARVALWAVLVFLVALFVSYFLDSNIPEDIPETWKVRFMDAAMRTYKCLVREI</sequence>
<name>A0A9D4S3Z0_DREPO</name>
<keyword evidence="1" id="KW-0472">Membrane</keyword>
<keyword evidence="1" id="KW-0812">Transmembrane</keyword>
<evidence type="ECO:0000256" key="1">
    <source>
        <dbReference type="SAM" id="Phobius"/>
    </source>
</evidence>
<accession>A0A9D4S3Z0</accession>
<dbReference type="EMBL" id="JAIWYP010000001">
    <property type="protein sequence ID" value="KAH3889603.1"/>
    <property type="molecule type" value="Genomic_DNA"/>
</dbReference>
<dbReference type="AlphaFoldDB" id="A0A9D4S3Z0"/>
<proteinExistence type="predicted"/>
<evidence type="ECO:0000313" key="3">
    <source>
        <dbReference type="Proteomes" id="UP000828390"/>
    </source>
</evidence>
<evidence type="ECO:0000313" key="2">
    <source>
        <dbReference type="EMBL" id="KAH3889603.1"/>
    </source>
</evidence>